<dbReference type="EMBL" id="MU251312">
    <property type="protein sequence ID" value="KAG9249414.1"/>
    <property type="molecule type" value="Genomic_DNA"/>
</dbReference>
<dbReference type="InterPro" id="IPR017853">
    <property type="entry name" value="GH"/>
</dbReference>
<feature type="chain" id="PRO_5040292000" description="Alpha-galactosidase" evidence="9">
    <location>
        <begin position="20"/>
        <end position="411"/>
    </location>
</feature>
<dbReference type="Gene3D" id="3.20.20.70">
    <property type="entry name" value="Aldolase class I"/>
    <property type="match status" value="1"/>
</dbReference>
<dbReference type="InterPro" id="IPR013780">
    <property type="entry name" value="Glyco_hydro_b"/>
</dbReference>
<dbReference type="GO" id="GO:0005975">
    <property type="term" value="P:carbohydrate metabolic process"/>
    <property type="evidence" value="ECO:0007669"/>
    <property type="project" value="InterPro"/>
</dbReference>
<evidence type="ECO:0000256" key="6">
    <source>
        <dbReference type="ARBA" id="ARBA00022801"/>
    </source>
</evidence>
<keyword evidence="12" id="KW-1185">Reference proteome</keyword>
<comment type="function">
    <text evidence="2">Hydrolyzes a variety of simple alpha-D-galactoside as well as more complex molecules such as oligosaccharides and polysaccharides.</text>
</comment>
<dbReference type="InterPro" id="IPR002241">
    <property type="entry name" value="Glyco_hydro_27"/>
</dbReference>
<dbReference type="AlphaFoldDB" id="A0A9P7ZC73"/>
<keyword evidence="6 8" id="KW-0378">Hydrolase</keyword>
<dbReference type="PRINTS" id="PR00740">
    <property type="entry name" value="GLHYDRLASE27"/>
</dbReference>
<dbReference type="GO" id="GO:0004557">
    <property type="term" value="F:alpha-galactosidase activity"/>
    <property type="evidence" value="ECO:0007669"/>
    <property type="project" value="UniProtKB-EC"/>
</dbReference>
<evidence type="ECO:0000313" key="12">
    <source>
        <dbReference type="Proteomes" id="UP000887229"/>
    </source>
</evidence>
<evidence type="ECO:0000259" key="10">
    <source>
        <dbReference type="Pfam" id="PF17801"/>
    </source>
</evidence>
<evidence type="ECO:0000256" key="3">
    <source>
        <dbReference type="ARBA" id="ARBA00009743"/>
    </source>
</evidence>
<dbReference type="Gene3D" id="2.60.40.1180">
    <property type="entry name" value="Golgi alpha-mannosidase II"/>
    <property type="match status" value="1"/>
</dbReference>
<comment type="caution">
    <text evidence="11">The sequence shown here is derived from an EMBL/GenBank/DDBJ whole genome shotgun (WGS) entry which is preliminary data.</text>
</comment>
<evidence type="ECO:0000256" key="4">
    <source>
        <dbReference type="ARBA" id="ARBA00012755"/>
    </source>
</evidence>
<keyword evidence="5 9" id="KW-0732">Signal</keyword>
<evidence type="ECO:0000256" key="7">
    <source>
        <dbReference type="ARBA" id="ARBA00023295"/>
    </source>
</evidence>
<evidence type="ECO:0000256" key="2">
    <source>
        <dbReference type="ARBA" id="ARBA00003969"/>
    </source>
</evidence>
<accession>A0A9P7ZC73</accession>
<dbReference type="PANTHER" id="PTHR11452">
    <property type="entry name" value="ALPHA-GALACTOSIDASE/ALPHA-N-ACETYLGALACTOSAMINIDASE"/>
    <property type="match status" value="1"/>
</dbReference>
<dbReference type="InterPro" id="IPR000111">
    <property type="entry name" value="Glyco_hydro_27/36_CS"/>
</dbReference>
<evidence type="ECO:0000256" key="9">
    <source>
        <dbReference type="SAM" id="SignalP"/>
    </source>
</evidence>
<dbReference type="OrthoDB" id="5795902at2759"/>
<feature type="domain" description="Alpha galactosidase C-terminal" evidence="10">
    <location>
        <begin position="339"/>
        <end position="406"/>
    </location>
</feature>
<feature type="signal peptide" evidence="9">
    <location>
        <begin position="1"/>
        <end position="19"/>
    </location>
</feature>
<dbReference type="PANTHER" id="PTHR11452:SF75">
    <property type="entry name" value="ALPHA-GALACTOSIDASE MEL1"/>
    <property type="match status" value="1"/>
</dbReference>
<dbReference type="Pfam" id="PF17801">
    <property type="entry name" value="Melibiase_C"/>
    <property type="match status" value="1"/>
</dbReference>
<keyword evidence="8" id="KW-1015">Disulfide bond</keyword>
<dbReference type="GeneID" id="70297429"/>
<dbReference type="SUPFAM" id="SSF51445">
    <property type="entry name" value="(Trans)glycosidases"/>
    <property type="match status" value="1"/>
</dbReference>
<keyword evidence="7 8" id="KW-0326">Glycosidase</keyword>
<reference evidence="11" key="1">
    <citation type="journal article" date="2021" name="IMA Fungus">
        <title>Genomic characterization of three marine fungi, including Emericellopsis atlantica sp. nov. with signatures of a generalist lifestyle and marine biomass degradation.</title>
        <authorList>
            <person name="Hagestad O.C."/>
            <person name="Hou L."/>
            <person name="Andersen J.H."/>
            <person name="Hansen E.H."/>
            <person name="Altermark B."/>
            <person name="Li C."/>
            <person name="Kuhnert E."/>
            <person name="Cox R.J."/>
            <person name="Crous P.W."/>
            <person name="Spatafora J.W."/>
            <person name="Lail K."/>
            <person name="Amirebrahimi M."/>
            <person name="Lipzen A."/>
            <person name="Pangilinan J."/>
            <person name="Andreopoulos W."/>
            <person name="Hayes R.D."/>
            <person name="Ng V."/>
            <person name="Grigoriev I.V."/>
            <person name="Jackson S.A."/>
            <person name="Sutton T.D.S."/>
            <person name="Dobson A.D.W."/>
            <person name="Rama T."/>
        </authorList>
    </citation>
    <scope>NUCLEOTIDE SEQUENCE</scope>
    <source>
        <strain evidence="11">TS7</strain>
    </source>
</reference>
<dbReference type="FunFam" id="3.20.20.70:FF:000197">
    <property type="entry name" value="Alpha-galactosidase"/>
    <property type="match status" value="1"/>
</dbReference>
<dbReference type="CDD" id="cd14792">
    <property type="entry name" value="GH27"/>
    <property type="match status" value="1"/>
</dbReference>
<dbReference type="Pfam" id="PF16499">
    <property type="entry name" value="Melibiase_2"/>
    <property type="match status" value="1"/>
</dbReference>
<proteinExistence type="inferred from homology"/>
<comment type="similarity">
    <text evidence="3 8">Belongs to the glycosyl hydrolase 27 family.</text>
</comment>
<dbReference type="InterPro" id="IPR013785">
    <property type="entry name" value="Aldolase_TIM"/>
</dbReference>
<evidence type="ECO:0000256" key="1">
    <source>
        <dbReference type="ARBA" id="ARBA00001255"/>
    </source>
</evidence>
<evidence type="ECO:0000256" key="5">
    <source>
        <dbReference type="ARBA" id="ARBA00022729"/>
    </source>
</evidence>
<comment type="catalytic activity">
    <reaction evidence="1 8">
        <text>Hydrolysis of terminal, non-reducing alpha-D-galactose residues in alpha-D-galactosides, including galactose oligosaccharides, galactomannans and galactolipids.</text>
        <dbReference type="EC" id="3.2.1.22"/>
    </reaction>
</comment>
<dbReference type="InterPro" id="IPR041233">
    <property type="entry name" value="Melibiase_C"/>
</dbReference>
<dbReference type="RefSeq" id="XP_046113338.1">
    <property type="nucleotide sequence ID" value="XM_046266526.1"/>
</dbReference>
<sequence>MPNMHRISLLALVPSATLAHAAVLRNRLDDTNVGLTPSMGWSSWNVAQCDAASEEYAMTTANKLSELGLKDLGYEYVNIDDCWTTKQRDGNGNLVPDPNKWPRGIRPVVDDIHAMGLKFGLYGCAGTLTCASYPGSEDHEYQDAQLLADWDVDFWKHDNCFTECPVTPPPQTCWGYPVNTEPWYAKMADAIQSVKAQKEILFNLCQWGRNEVWTWGDKYGHSWRIENDNWGDWASVVRIGSKAGEIAQYSGPGGFNDLDMLFIGNNKLTHNQERLHFGLWAIAKSPLIIGADLTTIPTSSLDILRNKDLVAINQDPLGAAATPFRPSNSPEPASGEIYPYWAGPLSNGAVVAFSGANGAGDFSVNFSEVPGLEGGEHCWKEAYSGQEGRGDSLSFSVEQDDIAVFTVTDCA</sequence>
<dbReference type="EC" id="3.2.1.22" evidence="4 8"/>
<evidence type="ECO:0000313" key="11">
    <source>
        <dbReference type="EMBL" id="KAG9249414.1"/>
    </source>
</evidence>
<dbReference type="PROSITE" id="PS00512">
    <property type="entry name" value="ALPHA_GALACTOSIDASE"/>
    <property type="match status" value="1"/>
</dbReference>
<organism evidence="11 12">
    <name type="scientific">Emericellopsis atlantica</name>
    <dbReference type="NCBI Taxonomy" id="2614577"/>
    <lineage>
        <taxon>Eukaryota</taxon>
        <taxon>Fungi</taxon>
        <taxon>Dikarya</taxon>
        <taxon>Ascomycota</taxon>
        <taxon>Pezizomycotina</taxon>
        <taxon>Sordariomycetes</taxon>
        <taxon>Hypocreomycetidae</taxon>
        <taxon>Hypocreales</taxon>
        <taxon>Bionectriaceae</taxon>
        <taxon>Emericellopsis</taxon>
    </lineage>
</organism>
<protein>
    <recommendedName>
        <fullName evidence="4 8">Alpha-galactosidase</fullName>
        <ecNumber evidence="4 8">3.2.1.22</ecNumber>
    </recommendedName>
    <alternativeName>
        <fullName evidence="8">Melibiase</fullName>
    </alternativeName>
</protein>
<dbReference type="Proteomes" id="UP000887229">
    <property type="component" value="Unassembled WGS sequence"/>
</dbReference>
<gene>
    <name evidence="11" type="ORF">F5Z01DRAFT_716048</name>
</gene>
<evidence type="ECO:0000256" key="8">
    <source>
        <dbReference type="RuleBase" id="RU361168"/>
    </source>
</evidence>
<name>A0A9P7ZC73_9HYPO</name>